<evidence type="ECO:0000256" key="2">
    <source>
        <dbReference type="ARBA" id="ARBA00022563"/>
    </source>
</evidence>
<proteinExistence type="inferred from homology"/>
<evidence type="ECO:0000256" key="5">
    <source>
        <dbReference type="ARBA" id="ARBA00022840"/>
    </source>
</evidence>
<reference evidence="7 8" key="1">
    <citation type="journal article" date="2020" name="Int. J. Syst. Evol. Microbiol.">
        <title>Description of Erysipelothrix piscisicarius sp. nov., an emergent fish pathogen, and assessment of virulence using a tiger barb (Puntigrus tetrazona) infection model.</title>
        <authorList>
            <person name="Pomaranski E.K."/>
            <person name="Griffin M.J."/>
            <person name="Camus A.C."/>
            <person name="Armwood A.R."/>
            <person name="Shelley J."/>
            <person name="Waldbieser G.C."/>
            <person name="LaFrentz B.R."/>
            <person name="Garcia J.C."/>
            <person name="Yanong R."/>
            <person name="Soto E."/>
        </authorList>
    </citation>
    <scope>NUCLEOTIDE SEQUENCE [LARGE SCALE GENOMIC DNA]</scope>
    <source>
        <strain evidence="7 8">15TAL0474</strain>
    </source>
</reference>
<gene>
    <name evidence="6" type="primary">fhs</name>
    <name evidence="7" type="ORF">EEI45_03720</name>
</gene>
<name>A0A3Q8S775_9FIRM</name>
<evidence type="ECO:0000256" key="4">
    <source>
        <dbReference type="ARBA" id="ARBA00022741"/>
    </source>
</evidence>
<keyword evidence="8" id="KW-1185">Reference proteome</keyword>
<comment type="catalytic activity">
    <reaction evidence="6">
        <text>(6S)-5,6,7,8-tetrahydrofolate + formate + ATP = (6R)-10-formyltetrahydrofolate + ADP + phosphate</text>
        <dbReference type="Rhea" id="RHEA:20221"/>
        <dbReference type="ChEBI" id="CHEBI:15740"/>
        <dbReference type="ChEBI" id="CHEBI:30616"/>
        <dbReference type="ChEBI" id="CHEBI:43474"/>
        <dbReference type="ChEBI" id="CHEBI:57453"/>
        <dbReference type="ChEBI" id="CHEBI:195366"/>
        <dbReference type="ChEBI" id="CHEBI:456216"/>
        <dbReference type="EC" id="6.3.4.3"/>
    </reaction>
</comment>
<evidence type="ECO:0000256" key="1">
    <source>
        <dbReference type="ARBA" id="ARBA00004777"/>
    </source>
</evidence>
<evidence type="ECO:0000256" key="3">
    <source>
        <dbReference type="ARBA" id="ARBA00022598"/>
    </source>
</evidence>
<dbReference type="AlphaFoldDB" id="A0A3Q8S775"/>
<dbReference type="CDD" id="cd00477">
    <property type="entry name" value="FTHFS"/>
    <property type="match status" value="1"/>
</dbReference>
<dbReference type="GO" id="GO:0005524">
    <property type="term" value="F:ATP binding"/>
    <property type="evidence" value="ECO:0007669"/>
    <property type="project" value="UniProtKB-UniRule"/>
</dbReference>
<dbReference type="GO" id="GO:0004329">
    <property type="term" value="F:formate-tetrahydrofolate ligase activity"/>
    <property type="evidence" value="ECO:0007669"/>
    <property type="project" value="UniProtKB-UniRule"/>
</dbReference>
<evidence type="ECO:0000313" key="7">
    <source>
        <dbReference type="EMBL" id="AZK43991.1"/>
    </source>
</evidence>
<protein>
    <recommendedName>
        <fullName evidence="6">Formate--tetrahydrofolate ligase</fullName>
        <ecNumber evidence="6">6.3.4.3</ecNumber>
    </recommendedName>
    <alternativeName>
        <fullName evidence="6">Formyltetrahydrofolate synthetase</fullName>
        <shortName evidence="6">FHS</shortName>
        <shortName evidence="6">FTHFS</shortName>
    </alternativeName>
</protein>
<dbReference type="PROSITE" id="PS00722">
    <property type="entry name" value="FTHFS_2"/>
    <property type="match status" value="1"/>
</dbReference>
<evidence type="ECO:0000313" key="8">
    <source>
        <dbReference type="Proteomes" id="UP000278804"/>
    </source>
</evidence>
<dbReference type="Gene3D" id="3.40.50.300">
    <property type="entry name" value="P-loop containing nucleotide triphosphate hydrolases"/>
    <property type="match status" value="1"/>
</dbReference>
<dbReference type="EMBL" id="CP034234">
    <property type="protein sequence ID" value="AZK43991.1"/>
    <property type="molecule type" value="Genomic_DNA"/>
</dbReference>
<comment type="pathway">
    <text evidence="1 6">One-carbon metabolism; tetrahydrofolate interconversion.</text>
</comment>
<dbReference type="Pfam" id="PF01268">
    <property type="entry name" value="FTHFS"/>
    <property type="match status" value="1"/>
</dbReference>
<keyword evidence="3 6" id="KW-0436">Ligase</keyword>
<dbReference type="InterPro" id="IPR000559">
    <property type="entry name" value="Formate_THF_ligase"/>
</dbReference>
<dbReference type="RefSeq" id="WP_125164194.1">
    <property type="nucleotide sequence ID" value="NZ_CP034234.1"/>
</dbReference>
<dbReference type="HAMAP" id="MF_01543">
    <property type="entry name" value="FTHFS"/>
    <property type="match status" value="1"/>
</dbReference>
<accession>A0A3Q8S775</accession>
<dbReference type="Gene3D" id="3.10.410.10">
    <property type="entry name" value="Formyltetrahydrofolate synthetase, domain 3"/>
    <property type="match status" value="1"/>
</dbReference>
<organism evidence="7 8">
    <name type="scientific">Erysipelothrix piscisicarius</name>
    <dbReference type="NCBI Taxonomy" id="2485784"/>
    <lineage>
        <taxon>Bacteria</taxon>
        <taxon>Bacillati</taxon>
        <taxon>Bacillota</taxon>
        <taxon>Erysipelotrichia</taxon>
        <taxon>Erysipelotrichales</taxon>
        <taxon>Erysipelotrichaceae</taxon>
        <taxon>Erysipelothrix</taxon>
    </lineage>
</organism>
<comment type="similarity">
    <text evidence="6">Belongs to the formate--tetrahydrofolate ligase family.</text>
</comment>
<dbReference type="NCBIfam" id="NF010030">
    <property type="entry name" value="PRK13505.1"/>
    <property type="match status" value="1"/>
</dbReference>
<keyword evidence="4 6" id="KW-0547">Nucleotide-binding</keyword>
<dbReference type="PROSITE" id="PS00721">
    <property type="entry name" value="FTHFS_1"/>
    <property type="match status" value="1"/>
</dbReference>
<feature type="binding site" evidence="6">
    <location>
        <begin position="62"/>
        <end position="69"/>
    </location>
    <ligand>
        <name>ATP</name>
        <dbReference type="ChEBI" id="CHEBI:30616"/>
    </ligand>
</feature>
<sequence length="547" mass="59366">MKTDVEISEATKILPVQSIADKLGISANLIEPYGNSKAKLSLEIMKRPEQGKLILVTAINPTPAGEGKTTVNIGLSMALNRLGVSAVSALREPSLGPCFGMKGGATGGGYAQVVPMDDINLHFTGDFHAITSAHNLLAALIDNHIYHGNEMGIDPERLVWHRVMDMNDRSLRELEIVGKRVSHATSFDITVASEIMVILCLAEDMDDLKQRLSRIVVGYTFEGEMLTAQDFDAVGAMALLLKDAIKPNLVQTTENTPALIHGGPFANIAHGCNSVIATRMALKVSDYVVTEAGFGADLGAEKFYDIKCRGANLVPDATVLVATIRALKYNGGVPLSELEDENIAALMEGSKNLIQHYENLKQFSDNVMIAINQFETDTQEEINYLKHLGHELGCEVVLTNVFARGGEGGEALGRAVIEMCQRPSNFKPLYPLTQNLRQEIETIAHRIYRADSVSYSESALEKLKDIESQYPDGLPVCIAKTQTSFSDDPKKLNAPANFSVHVRDVRLAAGAGFVVVLLGNILTMPGLPKHPNAVDMDYIDGKVTGLR</sequence>
<dbReference type="InterPro" id="IPR027417">
    <property type="entry name" value="P-loop_NTPase"/>
</dbReference>
<dbReference type="KEGG" id="eri:EEI45_03720"/>
<dbReference type="EC" id="6.3.4.3" evidence="6"/>
<evidence type="ECO:0000256" key="6">
    <source>
        <dbReference type="HAMAP-Rule" id="MF_01543"/>
    </source>
</evidence>
<dbReference type="Gene3D" id="3.30.1510.10">
    <property type="entry name" value="Domain 2, N(10)-formyltetrahydrofolate synthetase"/>
    <property type="match status" value="1"/>
</dbReference>
<keyword evidence="5 6" id="KW-0067">ATP-binding</keyword>
<dbReference type="GO" id="GO:0035999">
    <property type="term" value="P:tetrahydrofolate interconversion"/>
    <property type="evidence" value="ECO:0007669"/>
    <property type="project" value="UniProtKB-UniRule"/>
</dbReference>
<keyword evidence="2 6" id="KW-0554">One-carbon metabolism</keyword>
<dbReference type="UniPathway" id="UPA00193"/>
<dbReference type="SUPFAM" id="SSF52540">
    <property type="entry name" value="P-loop containing nucleoside triphosphate hydrolases"/>
    <property type="match status" value="1"/>
</dbReference>
<dbReference type="InterPro" id="IPR020628">
    <property type="entry name" value="Formate_THF_ligase_CS"/>
</dbReference>
<dbReference type="Proteomes" id="UP000278804">
    <property type="component" value="Chromosome"/>
</dbReference>